<dbReference type="InterPro" id="IPR011012">
    <property type="entry name" value="Longin-like_dom_sf"/>
</dbReference>
<dbReference type="SUPFAM" id="SSF49447">
    <property type="entry name" value="Second domain of Mu2 adaptin subunit (ap50) of ap2 adaptor"/>
    <property type="match status" value="1"/>
</dbReference>
<dbReference type="GO" id="GO:0005905">
    <property type="term" value="C:clathrin-coated pit"/>
    <property type="evidence" value="ECO:0007669"/>
    <property type="project" value="UniProtKB-KW"/>
</dbReference>
<dbReference type="STRING" id="205130.ENSMAMP00000000945"/>
<proteinExistence type="inferred from homology"/>
<keyword evidence="6" id="KW-0168">Coated pit</keyword>
<feature type="domain" description="MHD" evidence="9">
    <location>
        <begin position="182"/>
        <end position="443"/>
    </location>
</feature>
<reference evidence="10" key="1">
    <citation type="submission" date="2025-08" db="UniProtKB">
        <authorList>
            <consortium name="Ensembl"/>
        </authorList>
    </citation>
    <scope>IDENTIFICATION</scope>
</reference>
<dbReference type="InterPro" id="IPR022775">
    <property type="entry name" value="AP_mu_sigma_su"/>
</dbReference>
<dbReference type="InterPro" id="IPR050431">
    <property type="entry name" value="Adaptor_comp_med_subunit"/>
</dbReference>
<evidence type="ECO:0000256" key="2">
    <source>
        <dbReference type="ARBA" id="ARBA00005324"/>
    </source>
</evidence>
<organism evidence="10 11">
    <name type="scientific">Mastacembelus armatus</name>
    <name type="common">zig-zag eel</name>
    <dbReference type="NCBI Taxonomy" id="205130"/>
    <lineage>
        <taxon>Eukaryota</taxon>
        <taxon>Metazoa</taxon>
        <taxon>Chordata</taxon>
        <taxon>Craniata</taxon>
        <taxon>Vertebrata</taxon>
        <taxon>Euteleostomi</taxon>
        <taxon>Actinopterygii</taxon>
        <taxon>Neopterygii</taxon>
        <taxon>Teleostei</taxon>
        <taxon>Neoteleostei</taxon>
        <taxon>Acanthomorphata</taxon>
        <taxon>Anabantaria</taxon>
        <taxon>Synbranchiformes</taxon>
        <taxon>Mastacembelidae</taxon>
        <taxon>Mastacembelus</taxon>
    </lineage>
</organism>
<evidence type="ECO:0000256" key="5">
    <source>
        <dbReference type="ARBA" id="ARBA00023136"/>
    </source>
</evidence>
<evidence type="ECO:0000256" key="7">
    <source>
        <dbReference type="PIRNR" id="PIRNR005992"/>
    </source>
</evidence>
<dbReference type="Ensembl" id="ENSMAMT00000000964.2">
    <property type="protein sequence ID" value="ENSMAMP00000000945.2"/>
    <property type="gene ID" value="ENSMAMG00000000674.2"/>
</dbReference>
<evidence type="ECO:0000256" key="8">
    <source>
        <dbReference type="SAM" id="Phobius"/>
    </source>
</evidence>
<comment type="function">
    <text evidence="7">Component of the adaptor protein complex 4 (AP-4). Adaptor protein complexes are vesicle coat components involved both in vesicle formation and cargo selection. They control the vesicular transport of proteins in different trafficking pathways. AP-4 forms a non clathrin-associated coat on vesicles departing the trans-Golgi network (TGN) and may be involved in the targeting of proteins from the trans-Golgi network (TGN) to the endosomal-lysosomal system. It is also involved in protein sorting to the basolateral membrane in epithelial cells and the proper asymmetric localization of somatodendritic proteins in neurons. Within AP-4, the mu-type subunit AP4M1 is directly involved in the recognition and binding of tyrosine-based sorting signals found in the cytoplasmic part of cargos. The adaptor protein complex 4 (AP-4) may also recognize other types of sorting signal.</text>
</comment>
<dbReference type="InterPro" id="IPR036168">
    <property type="entry name" value="AP2_Mu_C_sf"/>
</dbReference>
<name>A0A3Q3RFZ5_9TELE</name>
<dbReference type="FunCoup" id="A0A3Q3RFZ5">
    <property type="interactions" value="776"/>
</dbReference>
<sequence length="444" mass="49175">MISQVFILSSKGDHLIYKDFRGEAGSDVVGIFYEKVTALTGDQPPVVMTHRDLHFVHIRQGGLYWVATTTADASPFTVIEFLNRLTALVKDYCGSLSEKSVQMNFALIYELLDEVVDYGYIQTTSSDILKNFIQTEAVSSRPFSLFDLSNVGLFGAETQQSKVAPSSAATRPIQSSREQGGKSEIFVDVIERMSVVIGSNGVLMKADVEGEIRVKCYMPSCSEMRIGLNEELSIGKSQLRGYGAAVRVNECSFHQAVRLDEFDSHRILRLCPSQGEQTMMQYQLSDDLPSAPPFRLFPTIERDGHVMMMMMMMVMVVVTSLLFSSTAINVCATVPVPKGSVSLSQELSSPDQSAELKPQSRAVVWQIPRFPGGTQLSALFKLEVPGLSSASMLEVGPVCLSFELPKFTATGLQIRFLRLSPVQPGPSQRWVRYMTHSDSYIIRI</sequence>
<dbReference type="GO" id="GO:0016192">
    <property type="term" value="P:vesicle-mediated transport"/>
    <property type="evidence" value="ECO:0007669"/>
    <property type="project" value="InterPro"/>
</dbReference>
<dbReference type="AlphaFoldDB" id="A0A3Q3RFZ5"/>
<dbReference type="Proteomes" id="UP000261640">
    <property type="component" value="Unplaced"/>
</dbReference>
<evidence type="ECO:0000313" key="11">
    <source>
        <dbReference type="Proteomes" id="UP000261640"/>
    </source>
</evidence>
<dbReference type="PROSITE" id="PS51072">
    <property type="entry name" value="MHD"/>
    <property type="match status" value="1"/>
</dbReference>
<feature type="transmembrane region" description="Helical" evidence="8">
    <location>
        <begin position="306"/>
        <end position="328"/>
    </location>
</feature>
<accession>A0A3Q3RFZ5</accession>
<evidence type="ECO:0000256" key="3">
    <source>
        <dbReference type="ARBA" id="ARBA00022448"/>
    </source>
</evidence>
<reference evidence="10" key="2">
    <citation type="submission" date="2025-09" db="UniProtKB">
        <authorList>
            <consortium name="Ensembl"/>
        </authorList>
    </citation>
    <scope>IDENTIFICATION</scope>
</reference>
<keyword evidence="8" id="KW-1133">Transmembrane helix</keyword>
<dbReference type="Gene3D" id="3.30.450.60">
    <property type="match status" value="1"/>
</dbReference>
<keyword evidence="7" id="KW-0967">Endosome</keyword>
<dbReference type="InParanoid" id="A0A3Q3RFZ5"/>
<dbReference type="GO" id="GO:0005794">
    <property type="term" value="C:Golgi apparatus"/>
    <property type="evidence" value="ECO:0007669"/>
    <property type="project" value="UniProtKB-SubCell"/>
</dbReference>
<evidence type="ECO:0000256" key="6">
    <source>
        <dbReference type="ARBA" id="ARBA00023176"/>
    </source>
</evidence>
<evidence type="ECO:0000259" key="9">
    <source>
        <dbReference type="PROSITE" id="PS51072"/>
    </source>
</evidence>
<comment type="subcellular location">
    <subcellularLocation>
        <location evidence="7">Early endosome</location>
    </subcellularLocation>
    <subcellularLocation>
        <location evidence="7">Golgi apparatus</location>
        <location evidence="7">trans-Golgi network membrane</location>
        <topology evidence="7">Peripheral membrane protein</topology>
    </subcellularLocation>
    <subcellularLocation>
        <location evidence="1">Membrane</location>
        <location evidence="1">Coated pit</location>
        <topology evidence="1">Peripheral membrane protein</topology>
        <orientation evidence="1">Cytoplasmic side</orientation>
    </subcellularLocation>
</comment>
<keyword evidence="3 7" id="KW-0813">Transport</keyword>
<protein>
    <recommendedName>
        <fullName evidence="7">AP-4 complex subunit mu-1</fullName>
    </recommendedName>
</protein>
<dbReference type="Pfam" id="PF01217">
    <property type="entry name" value="Clat_adaptor_s"/>
    <property type="match status" value="1"/>
</dbReference>
<keyword evidence="7" id="KW-0333">Golgi apparatus</keyword>
<evidence type="ECO:0000256" key="4">
    <source>
        <dbReference type="ARBA" id="ARBA00022927"/>
    </source>
</evidence>
<dbReference type="PIRSF" id="PIRSF005992">
    <property type="entry name" value="Clathrin_mu"/>
    <property type="match status" value="1"/>
</dbReference>
<evidence type="ECO:0000313" key="10">
    <source>
        <dbReference type="Ensembl" id="ENSMAMP00000000945.2"/>
    </source>
</evidence>
<dbReference type="PANTHER" id="PTHR10529">
    <property type="entry name" value="AP COMPLEX SUBUNIT MU"/>
    <property type="match status" value="1"/>
</dbReference>
<keyword evidence="5 7" id="KW-0472">Membrane</keyword>
<dbReference type="GO" id="GO:0006886">
    <property type="term" value="P:intracellular protein transport"/>
    <property type="evidence" value="ECO:0007669"/>
    <property type="project" value="UniProtKB-UniRule"/>
</dbReference>
<dbReference type="GO" id="GO:0030131">
    <property type="term" value="C:clathrin adaptor complex"/>
    <property type="evidence" value="ECO:0007669"/>
    <property type="project" value="UniProtKB-UniRule"/>
</dbReference>
<keyword evidence="4 7" id="KW-0653">Protein transport</keyword>
<dbReference type="InterPro" id="IPR028565">
    <property type="entry name" value="MHD"/>
</dbReference>
<dbReference type="Gene3D" id="2.60.40.1170">
    <property type="entry name" value="Mu homology domain, subdomain B"/>
    <property type="match status" value="2"/>
</dbReference>
<dbReference type="PRINTS" id="PR00314">
    <property type="entry name" value="CLATHRINADPT"/>
</dbReference>
<dbReference type="CDD" id="cd14838">
    <property type="entry name" value="AP4_Mu_N"/>
    <property type="match status" value="1"/>
</dbReference>
<keyword evidence="11" id="KW-1185">Reference proteome</keyword>
<dbReference type="FunFam" id="3.30.450.60:FF:000002">
    <property type="entry name" value="AP-2 complex subunit mu, putative"/>
    <property type="match status" value="1"/>
</dbReference>
<evidence type="ECO:0000256" key="1">
    <source>
        <dbReference type="ARBA" id="ARBA00004277"/>
    </source>
</evidence>
<dbReference type="Pfam" id="PF00928">
    <property type="entry name" value="Adap_comp_sub"/>
    <property type="match status" value="1"/>
</dbReference>
<dbReference type="InterPro" id="IPR001392">
    <property type="entry name" value="Clathrin_mu"/>
</dbReference>
<keyword evidence="8" id="KW-0812">Transmembrane</keyword>
<dbReference type="SUPFAM" id="SSF64356">
    <property type="entry name" value="SNARE-like"/>
    <property type="match status" value="1"/>
</dbReference>
<dbReference type="GO" id="GO:0005769">
    <property type="term" value="C:early endosome"/>
    <property type="evidence" value="ECO:0007669"/>
    <property type="project" value="UniProtKB-SubCell"/>
</dbReference>
<comment type="similarity">
    <text evidence="2 7">Belongs to the adaptor complexes medium subunit family.</text>
</comment>
<dbReference type="GeneTree" id="ENSGT00940000159929"/>